<comment type="similarity">
    <text evidence="1">Belongs to the short-chain dehydrogenases/reductases (SDR) family.</text>
</comment>
<dbReference type="AlphaFoldDB" id="A0A143Z316"/>
<evidence type="ECO:0000256" key="2">
    <source>
        <dbReference type="ARBA" id="ARBA00023002"/>
    </source>
</evidence>
<dbReference type="SUPFAM" id="SSF51735">
    <property type="entry name" value="NAD(P)-binding Rossmann-fold domains"/>
    <property type="match status" value="1"/>
</dbReference>
<keyword evidence="7" id="KW-1185">Reference proteome</keyword>
<keyword evidence="2" id="KW-0560">Oxidoreductase</keyword>
<dbReference type="Pfam" id="PF13561">
    <property type="entry name" value="adh_short_C2"/>
    <property type="match status" value="1"/>
</dbReference>
<dbReference type="PANTHER" id="PTHR42879">
    <property type="entry name" value="3-OXOACYL-(ACYL-CARRIER-PROTEIN) REDUCTASE"/>
    <property type="match status" value="1"/>
</dbReference>
<reference evidence="5 7" key="2">
    <citation type="submission" date="2016-10" db="EMBL/GenBank/DDBJ databases">
        <authorList>
            <person name="Varghese N."/>
            <person name="Submissions S."/>
        </authorList>
    </citation>
    <scope>NUCLEOTIDE SEQUENCE [LARGE SCALE GENOMIC DNA]</scope>
    <source>
        <strain evidence="5 7">DSM 22150</strain>
    </source>
</reference>
<dbReference type="SMART" id="SM00822">
    <property type="entry name" value="PKS_KR"/>
    <property type="match status" value="1"/>
</dbReference>
<reference evidence="4 6" key="1">
    <citation type="submission" date="2016-02" db="EMBL/GenBank/DDBJ databases">
        <authorList>
            <person name="Wen L."/>
            <person name="He K."/>
            <person name="Yang H."/>
        </authorList>
    </citation>
    <scope>NUCLEOTIDE SEQUENCE [LARGE SCALE GENOMIC DNA]</scope>
    <source>
        <strain evidence="4">Trichococcus_R210</strain>
    </source>
</reference>
<dbReference type="InterPro" id="IPR036291">
    <property type="entry name" value="NAD(P)-bd_dom_sf"/>
</dbReference>
<dbReference type="GO" id="GO:0008206">
    <property type="term" value="P:bile acid metabolic process"/>
    <property type="evidence" value="ECO:0007669"/>
    <property type="project" value="UniProtKB-ARBA"/>
</dbReference>
<gene>
    <name evidence="5" type="ORF">SAMN05216375_11723</name>
    <name evidence="4" type="ORF">TR210_2105</name>
</gene>
<protein>
    <submittedName>
        <fullName evidence="5">3-oxoacyl-[acyl-carrier protein] reductase</fullName>
    </submittedName>
    <submittedName>
        <fullName evidence="4">Short-chain dehydrogenase/reductase sdr</fullName>
    </submittedName>
</protein>
<evidence type="ECO:0000313" key="6">
    <source>
        <dbReference type="Proteomes" id="UP000076878"/>
    </source>
</evidence>
<evidence type="ECO:0000313" key="7">
    <source>
        <dbReference type="Proteomes" id="UP000199280"/>
    </source>
</evidence>
<name>A0A143Z316_9LACT</name>
<dbReference type="EMBL" id="FJNB01000016">
    <property type="protein sequence ID" value="CZR04328.1"/>
    <property type="molecule type" value="Genomic_DNA"/>
</dbReference>
<dbReference type="FunFam" id="3.40.50.720:FF:000084">
    <property type="entry name" value="Short-chain dehydrogenase reductase"/>
    <property type="match status" value="1"/>
</dbReference>
<dbReference type="InterPro" id="IPR057326">
    <property type="entry name" value="KR_dom"/>
</dbReference>
<dbReference type="GO" id="GO:0016491">
    <property type="term" value="F:oxidoreductase activity"/>
    <property type="evidence" value="ECO:0007669"/>
    <property type="project" value="UniProtKB-KW"/>
</dbReference>
<dbReference type="RefSeq" id="WP_162268633.1">
    <property type="nucleotide sequence ID" value="NZ_FJNB01000016.1"/>
</dbReference>
<accession>A0A143Z316</accession>
<dbReference type="Proteomes" id="UP000076878">
    <property type="component" value="Unassembled WGS sequence"/>
</dbReference>
<evidence type="ECO:0000256" key="1">
    <source>
        <dbReference type="ARBA" id="ARBA00006484"/>
    </source>
</evidence>
<feature type="domain" description="Ketoreductase" evidence="3">
    <location>
        <begin position="9"/>
        <end position="202"/>
    </location>
</feature>
<evidence type="ECO:0000259" key="3">
    <source>
        <dbReference type="SMART" id="SM00822"/>
    </source>
</evidence>
<dbReference type="InterPro" id="IPR050259">
    <property type="entry name" value="SDR"/>
</dbReference>
<evidence type="ECO:0000313" key="4">
    <source>
        <dbReference type="EMBL" id="CZR04328.1"/>
    </source>
</evidence>
<organism evidence="4 6">
    <name type="scientific">Trichococcus ilyis</name>
    <dbReference type="NCBI Taxonomy" id="640938"/>
    <lineage>
        <taxon>Bacteria</taxon>
        <taxon>Bacillati</taxon>
        <taxon>Bacillota</taxon>
        <taxon>Bacilli</taxon>
        <taxon>Lactobacillales</taxon>
        <taxon>Carnobacteriaceae</taxon>
        <taxon>Trichococcus</taxon>
    </lineage>
</organism>
<dbReference type="CDD" id="cd05233">
    <property type="entry name" value="SDR_c"/>
    <property type="match status" value="1"/>
</dbReference>
<dbReference type="PROSITE" id="PS00061">
    <property type="entry name" value="ADH_SHORT"/>
    <property type="match status" value="1"/>
</dbReference>
<dbReference type="NCBIfam" id="NF009466">
    <property type="entry name" value="PRK12826.1-2"/>
    <property type="match status" value="1"/>
</dbReference>
<evidence type="ECO:0000313" key="5">
    <source>
        <dbReference type="EMBL" id="SEJ55414.1"/>
    </source>
</evidence>
<dbReference type="STRING" id="640938.TR210_2105"/>
<dbReference type="PRINTS" id="PR00081">
    <property type="entry name" value="GDHRDH"/>
</dbReference>
<dbReference type="Proteomes" id="UP000199280">
    <property type="component" value="Unassembled WGS sequence"/>
</dbReference>
<dbReference type="EMBL" id="FNYT01000017">
    <property type="protein sequence ID" value="SEJ55414.1"/>
    <property type="molecule type" value="Genomic_DNA"/>
</dbReference>
<dbReference type="PRINTS" id="PR00080">
    <property type="entry name" value="SDRFAMILY"/>
</dbReference>
<dbReference type="InterPro" id="IPR020904">
    <property type="entry name" value="Sc_DH/Rdtase_CS"/>
</dbReference>
<sequence length="251" mass="26672">MKSGSFRDKIVLVTGGGQGIGKGMALAFAEEGASLAIVGRSFAALEETQKEIRESGGECRCFQGDIADEEVCREIVGQVLAAYGKIDVLINNAGVMKRTGTLDTSNDEWRNVIDVNLNGVFYLSKLVLAEMKERRAGNIINITSANGVTPHPNASPSYGASKAAVTYLTRHFAMEFAGDGIRVNAIQCGPIASKMTDQWSDDYRQQSLAKIPLARLGTAQDVASAALFLASDEAAFITGTSLNLSGGKLMQ</sequence>
<dbReference type="InterPro" id="IPR002347">
    <property type="entry name" value="SDR_fam"/>
</dbReference>
<proteinExistence type="inferred from homology"/>
<dbReference type="PANTHER" id="PTHR42879:SF2">
    <property type="entry name" value="3-OXOACYL-[ACYL-CARRIER-PROTEIN] REDUCTASE FABG"/>
    <property type="match status" value="1"/>
</dbReference>
<dbReference type="NCBIfam" id="NF005559">
    <property type="entry name" value="PRK07231.1"/>
    <property type="match status" value="1"/>
</dbReference>
<dbReference type="Gene3D" id="3.40.50.720">
    <property type="entry name" value="NAD(P)-binding Rossmann-like Domain"/>
    <property type="match status" value="1"/>
</dbReference>